<sequence>MYMFTYILLLIFTQVIAENCITPNNETAQCISLFQCPVILNAVQKQEPGASEFYGNSTCGGTVVNPMVCCGTSATFIKPKKIITTRKLARYDRMCGFQHSDEYHHTTNETVLTEFPWFAKIKLKLRNPKNTTEADDASSSFRCSGVLIALQYVVTSASCITDKKYEPELVRLGEYSLLNSTDCMEDSNIYECSSSVQDLGISAVVPHPLYKKTELLFTMNDIGLIRLNKAATVSDYVRPICLPTLNIPKLVADDTLVTIKLPDDDSNIKPKLFRKYVSEDKCRTFSQGISEEFVHDGHLCAAALDGTGSFCDGNNRGSPVMAARKSRGNLKWYVVGVVAGKYANCLLDEVNIYTKVAYYLEWIEDSLQL</sequence>
<dbReference type="OrthoDB" id="6732254at2759"/>
<keyword evidence="4" id="KW-0720">Serine protease</keyword>
<evidence type="ECO:0000256" key="1">
    <source>
        <dbReference type="ARBA" id="ARBA00022670"/>
    </source>
</evidence>
<dbReference type="EMBL" id="VTPC01004917">
    <property type="protein sequence ID" value="KAF2896600.1"/>
    <property type="molecule type" value="Genomic_DNA"/>
</dbReference>
<comment type="caution">
    <text evidence="11">The sequence shown here is derived from an EMBL/GenBank/DDBJ whole genome shotgun (WGS) entry which is preliminary data.</text>
</comment>
<evidence type="ECO:0008006" key="13">
    <source>
        <dbReference type="Google" id="ProtNLM"/>
    </source>
</evidence>
<dbReference type="PANTHER" id="PTHR24260">
    <property type="match status" value="1"/>
</dbReference>
<dbReference type="PROSITE" id="PS50240">
    <property type="entry name" value="TRYPSIN_DOM"/>
    <property type="match status" value="1"/>
</dbReference>
<evidence type="ECO:0000256" key="2">
    <source>
        <dbReference type="ARBA" id="ARBA00022729"/>
    </source>
</evidence>
<dbReference type="InterPro" id="IPR022700">
    <property type="entry name" value="CLIP"/>
</dbReference>
<evidence type="ECO:0000259" key="9">
    <source>
        <dbReference type="PROSITE" id="PS50240"/>
    </source>
</evidence>
<comment type="similarity">
    <text evidence="7">Belongs to the peptidase S1 family. CLIP subfamily.</text>
</comment>
<keyword evidence="6" id="KW-0325">Glycoprotein</keyword>
<gene>
    <name evidence="11" type="ORF">ILUMI_09575</name>
</gene>
<feature type="domain" description="Peptidase S1" evidence="9">
    <location>
        <begin position="94"/>
        <end position="368"/>
    </location>
</feature>
<accession>A0A8K0CZH7</accession>
<dbReference type="InterPro" id="IPR009003">
    <property type="entry name" value="Peptidase_S1_PA"/>
</dbReference>
<dbReference type="InterPro" id="IPR043504">
    <property type="entry name" value="Peptidase_S1_PA_chymotrypsin"/>
</dbReference>
<protein>
    <recommendedName>
        <fullName evidence="13">CLIP domain-containing serine protease</fullName>
    </recommendedName>
</protein>
<dbReference type="Gene3D" id="3.30.1640.30">
    <property type="match status" value="1"/>
</dbReference>
<evidence type="ECO:0000256" key="6">
    <source>
        <dbReference type="ARBA" id="ARBA00023180"/>
    </source>
</evidence>
<feature type="domain" description="Clip" evidence="10">
    <location>
        <begin position="19"/>
        <end position="70"/>
    </location>
</feature>
<evidence type="ECO:0000313" key="12">
    <source>
        <dbReference type="Proteomes" id="UP000801492"/>
    </source>
</evidence>
<dbReference type="GO" id="GO:0004252">
    <property type="term" value="F:serine-type endopeptidase activity"/>
    <property type="evidence" value="ECO:0007669"/>
    <property type="project" value="InterPro"/>
</dbReference>
<name>A0A8K0CZH7_IGNLU</name>
<dbReference type="SMART" id="SM00020">
    <property type="entry name" value="Tryp_SPc"/>
    <property type="match status" value="1"/>
</dbReference>
<feature type="chain" id="PRO_5035463493" description="CLIP domain-containing serine protease" evidence="8">
    <location>
        <begin position="18"/>
        <end position="369"/>
    </location>
</feature>
<dbReference type="Proteomes" id="UP000801492">
    <property type="component" value="Unassembled WGS sequence"/>
</dbReference>
<dbReference type="SUPFAM" id="SSF50494">
    <property type="entry name" value="Trypsin-like serine proteases"/>
    <property type="match status" value="1"/>
</dbReference>
<evidence type="ECO:0000256" key="5">
    <source>
        <dbReference type="ARBA" id="ARBA00023157"/>
    </source>
</evidence>
<dbReference type="InterPro" id="IPR051333">
    <property type="entry name" value="CLIP_Serine_Protease"/>
</dbReference>
<dbReference type="FunFam" id="2.40.10.10:FF:000028">
    <property type="entry name" value="Serine protease easter"/>
    <property type="match status" value="1"/>
</dbReference>
<evidence type="ECO:0000256" key="7">
    <source>
        <dbReference type="ARBA" id="ARBA00024195"/>
    </source>
</evidence>
<dbReference type="SMART" id="SM00680">
    <property type="entry name" value="CLIP"/>
    <property type="match status" value="1"/>
</dbReference>
<dbReference type="PANTHER" id="PTHR24260:SF145">
    <property type="entry name" value="FI17609P1-RELATED"/>
    <property type="match status" value="1"/>
</dbReference>
<dbReference type="AlphaFoldDB" id="A0A8K0CZH7"/>
<evidence type="ECO:0000256" key="8">
    <source>
        <dbReference type="SAM" id="SignalP"/>
    </source>
</evidence>
<dbReference type="PROSITE" id="PS51888">
    <property type="entry name" value="CLIP"/>
    <property type="match status" value="1"/>
</dbReference>
<evidence type="ECO:0000259" key="10">
    <source>
        <dbReference type="PROSITE" id="PS51888"/>
    </source>
</evidence>
<keyword evidence="3" id="KW-0378">Hydrolase</keyword>
<evidence type="ECO:0000256" key="3">
    <source>
        <dbReference type="ARBA" id="ARBA00022801"/>
    </source>
</evidence>
<dbReference type="Pfam" id="PF00089">
    <property type="entry name" value="Trypsin"/>
    <property type="match status" value="1"/>
</dbReference>
<dbReference type="CDD" id="cd00190">
    <property type="entry name" value="Tryp_SPc"/>
    <property type="match status" value="1"/>
</dbReference>
<keyword evidence="1" id="KW-0645">Protease</keyword>
<organism evidence="11 12">
    <name type="scientific">Ignelater luminosus</name>
    <name type="common">Cucubano</name>
    <name type="synonym">Pyrophorus luminosus</name>
    <dbReference type="NCBI Taxonomy" id="2038154"/>
    <lineage>
        <taxon>Eukaryota</taxon>
        <taxon>Metazoa</taxon>
        <taxon>Ecdysozoa</taxon>
        <taxon>Arthropoda</taxon>
        <taxon>Hexapoda</taxon>
        <taxon>Insecta</taxon>
        <taxon>Pterygota</taxon>
        <taxon>Neoptera</taxon>
        <taxon>Endopterygota</taxon>
        <taxon>Coleoptera</taxon>
        <taxon>Polyphaga</taxon>
        <taxon>Elateriformia</taxon>
        <taxon>Elateroidea</taxon>
        <taxon>Elateridae</taxon>
        <taxon>Agrypninae</taxon>
        <taxon>Pyrophorini</taxon>
        <taxon>Ignelater</taxon>
    </lineage>
</organism>
<proteinExistence type="inferred from homology"/>
<evidence type="ECO:0000256" key="4">
    <source>
        <dbReference type="ARBA" id="ARBA00022825"/>
    </source>
</evidence>
<dbReference type="InterPro" id="IPR038565">
    <property type="entry name" value="CLIP_sf"/>
</dbReference>
<dbReference type="InterPro" id="IPR001254">
    <property type="entry name" value="Trypsin_dom"/>
</dbReference>
<evidence type="ECO:0000313" key="11">
    <source>
        <dbReference type="EMBL" id="KAF2896600.1"/>
    </source>
</evidence>
<dbReference type="Pfam" id="PF12032">
    <property type="entry name" value="CLIP"/>
    <property type="match status" value="1"/>
</dbReference>
<dbReference type="Gene3D" id="2.40.10.10">
    <property type="entry name" value="Trypsin-like serine proteases"/>
    <property type="match status" value="2"/>
</dbReference>
<keyword evidence="2 8" id="KW-0732">Signal</keyword>
<reference evidence="11" key="1">
    <citation type="submission" date="2019-08" db="EMBL/GenBank/DDBJ databases">
        <title>The genome of the North American firefly Photinus pyralis.</title>
        <authorList>
            <consortium name="Photinus pyralis genome working group"/>
            <person name="Fallon T.R."/>
            <person name="Sander Lower S.E."/>
            <person name="Weng J.-K."/>
        </authorList>
    </citation>
    <scope>NUCLEOTIDE SEQUENCE</scope>
    <source>
        <strain evidence="11">TRF0915ILg1</strain>
        <tissue evidence="11">Whole body</tissue>
    </source>
</reference>
<feature type="signal peptide" evidence="8">
    <location>
        <begin position="1"/>
        <end position="17"/>
    </location>
</feature>
<dbReference type="GO" id="GO:0006508">
    <property type="term" value="P:proteolysis"/>
    <property type="evidence" value="ECO:0007669"/>
    <property type="project" value="UniProtKB-KW"/>
</dbReference>
<keyword evidence="12" id="KW-1185">Reference proteome</keyword>
<keyword evidence="5" id="KW-1015">Disulfide bond</keyword>